<dbReference type="EMBL" id="MK753211">
    <property type="protein sequence ID" value="QCZ25123.1"/>
    <property type="molecule type" value="mRNA"/>
</dbReference>
<dbReference type="OrthoDB" id="6355718at2759"/>
<sequence length="109" mass="12305">MRISSAAVLVLLVALNSCGGQQLGSIGPLDIQKILSDKVYVQQQLNCVLDQGQCDAVGNQLRRVIPEVLERNCRFCTPQQAQNARNVVNYISQNYPDEWSQIQRRFSRQ</sequence>
<evidence type="ECO:0000313" key="2">
    <source>
        <dbReference type="EMBL" id="CAH1400269.1"/>
    </source>
</evidence>
<name>A0A4Y5RDF8_NEZVI</name>
<accession>A0A4Y5RDF8</accession>
<dbReference type="InterPro" id="IPR036682">
    <property type="entry name" value="OS_D_A10/PebIII_sf"/>
</dbReference>
<keyword evidence="4" id="KW-1185">Reference proteome</keyword>
<dbReference type="Gene3D" id="1.10.2080.10">
    <property type="entry name" value="Insect odorant-binding protein A10/Ejaculatory bulb-specific protein 3"/>
    <property type="match status" value="1"/>
</dbReference>
<organism evidence="3">
    <name type="scientific">Nezara viridula</name>
    <name type="common">Southern green stink bug</name>
    <name type="synonym">Cimex viridulus</name>
    <dbReference type="NCBI Taxonomy" id="85310"/>
    <lineage>
        <taxon>Eukaryota</taxon>
        <taxon>Metazoa</taxon>
        <taxon>Ecdysozoa</taxon>
        <taxon>Arthropoda</taxon>
        <taxon>Hexapoda</taxon>
        <taxon>Insecta</taxon>
        <taxon>Pterygota</taxon>
        <taxon>Neoptera</taxon>
        <taxon>Paraneoptera</taxon>
        <taxon>Hemiptera</taxon>
        <taxon>Heteroptera</taxon>
        <taxon>Panheteroptera</taxon>
        <taxon>Pentatomomorpha</taxon>
        <taxon>Pentatomoidea</taxon>
        <taxon>Pentatomidae</taxon>
        <taxon>Pentatominae</taxon>
        <taxon>Nezara</taxon>
    </lineage>
</organism>
<dbReference type="Proteomes" id="UP001152798">
    <property type="component" value="Chromosome 4"/>
</dbReference>
<protein>
    <submittedName>
        <fullName evidence="3">Chemosensory protein 9</fullName>
    </submittedName>
</protein>
<dbReference type="SUPFAM" id="SSF100910">
    <property type="entry name" value="Chemosensory protein Csp2"/>
    <property type="match status" value="1"/>
</dbReference>
<keyword evidence="1" id="KW-0732">Signal</keyword>
<reference evidence="3" key="1">
    <citation type="submission" date="2019-04" db="EMBL/GenBank/DDBJ databases">
        <title>Candidate genes coding for odorant binding proteins and chemosensory proteins identified from dissected antennae and mouthparts of the southern green stink bug Nezara viridula.</title>
        <authorList>
            <person name="Wu Z."/>
            <person name="Cui Y."/>
            <person name="Qu M."/>
            <person name="Lin J.-H."/>
        </authorList>
    </citation>
    <scope>NUCLEOTIDE SEQUENCE</scope>
</reference>
<evidence type="ECO:0000256" key="1">
    <source>
        <dbReference type="SAM" id="SignalP"/>
    </source>
</evidence>
<dbReference type="Pfam" id="PF03392">
    <property type="entry name" value="OS-D"/>
    <property type="match status" value="1"/>
</dbReference>
<dbReference type="PANTHER" id="PTHR11257">
    <property type="entry name" value="CHEMOSENSORY PROTEIN-RELATED"/>
    <property type="match status" value="1"/>
</dbReference>
<dbReference type="EMBL" id="OV725080">
    <property type="protein sequence ID" value="CAH1400269.1"/>
    <property type="molecule type" value="Genomic_DNA"/>
</dbReference>
<evidence type="ECO:0000313" key="3">
    <source>
        <dbReference type="EMBL" id="QCZ25123.1"/>
    </source>
</evidence>
<feature type="chain" id="PRO_5040601660" evidence="1">
    <location>
        <begin position="21"/>
        <end position="109"/>
    </location>
</feature>
<dbReference type="InterPro" id="IPR005055">
    <property type="entry name" value="A10/PebIII"/>
</dbReference>
<gene>
    <name evidence="3" type="primary">CSP9</name>
    <name evidence="2" type="ORF">NEZAVI_LOCUS9549</name>
</gene>
<dbReference type="AlphaFoldDB" id="A0A4Y5RDF8"/>
<feature type="signal peptide" evidence="1">
    <location>
        <begin position="1"/>
        <end position="20"/>
    </location>
</feature>
<proteinExistence type="evidence at transcript level"/>
<evidence type="ECO:0000313" key="4">
    <source>
        <dbReference type="Proteomes" id="UP001152798"/>
    </source>
</evidence>
<reference evidence="2" key="2">
    <citation type="submission" date="2022-01" db="EMBL/GenBank/DDBJ databases">
        <authorList>
            <person name="King R."/>
        </authorList>
    </citation>
    <scope>NUCLEOTIDE SEQUENCE</scope>
</reference>